<protein>
    <recommendedName>
        <fullName evidence="2">tRNA dimethylallyltransferase</fullName>
    </recommendedName>
</protein>
<dbReference type="EMBL" id="BARU01004607">
    <property type="protein sequence ID" value="GAH22030.1"/>
    <property type="molecule type" value="Genomic_DNA"/>
</dbReference>
<name>X1ENY9_9ZZZZ</name>
<evidence type="ECO:0008006" key="2">
    <source>
        <dbReference type="Google" id="ProtNLM"/>
    </source>
</evidence>
<reference evidence="1" key="1">
    <citation type="journal article" date="2014" name="Front. Microbiol.">
        <title>High frequency of phylogenetically diverse reductive dehalogenase-homologous genes in deep subseafloor sedimentary metagenomes.</title>
        <authorList>
            <person name="Kawai M."/>
            <person name="Futagami T."/>
            <person name="Toyoda A."/>
            <person name="Takaki Y."/>
            <person name="Nishi S."/>
            <person name="Hori S."/>
            <person name="Arai W."/>
            <person name="Tsubouchi T."/>
            <person name="Morono Y."/>
            <person name="Uchiyama I."/>
            <person name="Ito T."/>
            <person name="Fujiyama A."/>
            <person name="Inagaki F."/>
            <person name="Takami H."/>
        </authorList>
    </citation>
    <scope>NUCLEOTIDE SEQUENCE</scope>
    <source>
        <strain evidence="1">Expedition CK06-06</strain>
    </source>
</reference>
<sequence length="91" mass="11227">MFDLGLEKEVKNLVKKYGWNINPLQTIGYQEFEDFFGKKINKKEIKEKIILHTLQFARRQMTWFKRDKRIHWIKNQKQAENLIKDFLKKEN</sequence>
<dbReference type="AlphaFoldDB" id="X1ENY9"/>
<dbReference type="Gene3D" id="3.40.50.300">
    <property type="entry name" value="P-loop containing nucleotide triphosphate hydrolases"/>
    <property type="match status" value="1"/>
</dbReference>
<organism evidence="1">
    <name type="scientific">marine sediment metagenome</name>
    <dbReference type="NCBI Taxonomy" id="412755"/>
    <lineage>
        <taxon>unclassified sequences</taxon>
        <taxon>metagenomes</taxon>
        <taxon>ecological metagenomes</taxon>
    </lineage>
</organism>
<feature type="non-terminal residue" evidence="1">
    <location>
        <position position="91"/>
    </location>
</feature>
<comment type="caution">
    <text evidence="1">The sequence shown here is derived from an EMBL/GenBank/DDBJ whole genome shotgun (WGS) entry which is preliminary data.</text>
</comment>
<gene>
    <name evidence="1" type="ORF">S03H2_09172</name>
</gene>
<dbReference type="InterPro" id="IPR027417">
    <property type="entry name" value="P-loop_NTPase"/>
</dbReference>
<proteinExistence type="predicted"/>
<dbReference type="Pfam" id="PF01715">
    <property type="entry name" value="IPPT"/>
    <property type="match status" value="1"/>
</dbReference>
<accession>X1ENY9</accession>
<evidence type="ECO:0000313" key="1">
    <source>
        <dbReference type="EMBL" id="GAH22030.1"/>
    </source>
</evidence>